<comment type="caution">
    <text evidence="1">The sequence shown here is derived from an EMBL/GenBank/DDBJ whole genome shotgun (WGS) entry which is preliminary data.</text>
</comment>
<reference evidence="1" key="1">
    <citation type="submission" date="2021-06" db="EMBL/GenBank/DDBJ databases">
        <authorList>
            <person name="Kallberg Y."/>
            <person name="Tangrot J."/>
            <person name="Rosling A."/>
        </authorList>
    </citation>
    <scope>NUCLEOTIDE SEQUENCE</scope>
    <source>
        <strain evidence="1">MA461A</strain>
    </source>
</reference>
<organism evidence="1 2">
    <name type="scientific">Racocetra persica</name>
    <dbReference type="NCBI Taxonomy" id="160502"/>
    <lineage>
        <taxon>Eukaryota</taxon>
        <taxon>Fungi</taxon>
        <taxon>Fungi incertae sedis</taxon>
        <taxon>Mucoromycota</taxon>
        <taxon>Glomeromycotina</taxon>
        <taxon>Glomeromycetes</taxon>
        <taxon>Diversisporales</taxon>
        <taxon>Gigasporaceae</taxon>
        <taxon>Racocetra</taxon>
    </lineage>
</organism>
<evidence type="ECO:0000313" key="1">
    <source>
        <dbReference type="EMBL" id="CAG8656330.1"/>
    </source>
</evidence>
<protein>
    <submittedName>
        <fullName evidence="1">10421_t:CDS:1</fullName>
    </submittedName>
</protein>
<dbReference type="EMBL" id="CAJVQC010014339">
    <property type="protein sequence ID" value="CAG8656330.1"/>
    <property type="molecule type" value="Genomic_DNA"/>
</dbReference>
<name>A0ACA9NGM3_9GLOM</name>
<gene>
    <name evidence="1" type="ORF">RPERSI_LOCUS8088</name>
</gene>
<proteinExistence type="predicted"/>
<keyword evidence="2" id="KW-1185">Reference proteome</keyword>
<evidence type="ECO:0000313" key="2">
    <source>
        <dbReference type="Proteomes" id="UP000789920"/>
    </source>
</evidence>
<accession>A0ACA9NGM3</accession>
<dbReference type="Proteomes" id="UP000789920">
    <property type="component" value="Unassembled WGS sequence"/>
</dbReference>
<sequence>MHNNDTLESQVIPVEEAHSSLDQLPKKRKRTAKKEQKEKRKKDKIVLNNQRSLQVQSEPILRQMIPVLSSNAKETSQNRIKIMTYNLLAQSLIRREIFPESGDALKWKNRRPRLLKEILYYEPDVSCFQEMDHSNYFDTFKPEFELAGYETCFAGIGKRHGCCIIWKRSKFTKLSDLTIEFDRVGVPTMTTNCIGLIVSLKYSETLPDEKNPSNSGLVIGTTHLYWRPQCMYERARQCLILCENLFKFKKEFGFEVILAGDFNSTPTDPTYKLMVRNTSLTTDEISELEASMRPFGENATSNDSPSTEDIFENSLDNNTDSIISDGTGLLTNSSSTLSAVPITQKILPPTSVGQSIQTELASQFQPTLPDLLSYFANLPSCVSLYAQHLSSIDPENTIYSEPKFTHYGLYFKGTLDYIFLFCHNYNNQNNEDCDENVKSKVKVTKLLKMPQEEHLLPLLPNYKFNSDHLCLMVELVGLV</sequence>